<reference evidence="3 4" key="1">
    <citation type="submission" date="2009-11" db="EMBL/GenBank/DDBJ databases">
        <title>Annotation of Allomyces macrogynus ATCC 38327.</title>
        <authorList>
            <consortium name="The Broad Institute Genome Sequencing Platform"/>
            <person name="Russ C."/>
            <person name="Cuomo C."/>
            <person name="Burger G."/>
            <person name="Gray M.W."/>
            <person name="Holland P.W.H."/>
            <person name="King N."/>
            <person name="Lang F.B.F."/>
            <person name="Roger A.J."/>
            <person name="Ruiz-Trillo I."/>
            <person name="Young S.K."/>
            <person name="Zeng Q."/>
            <person name="Gargeya S."/>
            <person name="Fitzgerald M."/>
            <person name="Haas B."/>
            <person name="Abouelleil A."/>
            <person name="Alvarado L."/>
            <person name="Arachchi H.M."/>
            <person name="Berlin A."/>
            <person name="Chapman S.B."/>
            <person name="Gearin G."/>
            <person name="Goldberg J."/>
            <person name="Griggs A."/>
            <person name="Gujja S."/>
            <person name="Hansen M."/>
            <person name="Heiman D."/>
            <person name="Howarth C."/>
            <person name="Larimer J."/>
            <person name="Lui A."/>
            <person name="MacDonald P.J.P."/>
            <person name="McCowen C."/>
            <person name="Montmayeur A."/>
            <person name="Murphy C."/>
            <person name="Neiman D."/>
            <person name="Pearson M."/>
            <person name="Priest M."/>
            <person name="Roberts A."/>
            <person name="Saif S."/>
            <person name="Shea T."/>
            <person name="Sisk P."/>
            <person name="Stolte C."/>
            <person name="Sykes S."/>
            <person name="Wortman J."/>
            <person name="Nusbaum C."/>
            <person name="Birren B."/>
        </authorList>
    </citation>
    <scope>NUCLEOTIDE SEQUENCE [LARGE SCALE GENOMIC DNA]</scope>
    <source>
        <strain evidence="3 4">ATCC 38327</strain>
    </source>
</reference>
<evidence type="ECO:0000256" key="2">
    <source>
        <dbReference type="SAM" id="Phobius"/>
    </source>
</evidence>
<proteinExistence type="predicted"/>
<feature type="region of interest" description="Disordered" evidence="1">
    <location>
        <begin position="249"/>
        <end position="276"/>
    </location>
</feature>
<dbReference type="Proteomes" id="UP000054350">
    <property type="component" value="Unassembled WGS sequence"/>
</dbReference>
<keyword evidence="2" id="KW-1133">Transmembrane helix</keyword>
<evidence type="ECO:0000256" key="1">
    <source>
        <dbReference type="SAM" id="MobiDB-lite"/>
    </source>
</evidence>
<feature type="transmembrane region" description="Helical" evidence="2">
    <location>
        <begin position="105"/>
        <end position="126"/>
    </location>
</feature>
<evidence type="ECO:0000313" key="4">
    <source>
        <dbReference type="Proteomes" id="UP000054350"/>
    </source>
</evidence>
<feature type="transmembrane region" description="Helical" evidence="2">
    <location>
        <begin position="71"/>
        <end position="93"/>
    </location>
</feature>
<accession>A0A0L0SJD9</accession>
<name>A0A0L0SJD9_ALLM3</name>
<feature type="transmembrane region" description="Helical" evidence="2">
    <location>
        <begin position="6"/>
        <end position="25"/>
    </location>
</feature>
<feature type="transmembrane region" description="Helical" evidence="2">
    <location>
        <begin position="327"/>
        <end position="344"/>
    </location>
</feature>
<keyword evidence="2" id="KW-0472">Membrane</keyword>
<dbReference type="VEuPathDB" id="FungiDB:AMAG_07682"/>
<dbReference type="AlphaFoldDB" id="A0A0L0SJD9"/>
<gene>
    <name evidence="3" type="ORF">AMAG_07682</name>
</gene>
<feature type="transmembrane region" description="Helical" evidence="2">
    <location>
        <begin position="291"/>
        <end position="315"/>
    </location>
</feature>
<protein>
    <submittedName>
        <fullName evidence="3">Uncharacterized protein</fullName>
    </submittedName>
</protein>
<sequence>MRFSDMGAELAAFIPGTVITVAALARSLYVAHERRSLINLLVIGQWLAFLFGDVAVWIGDATVTVPGGEPIPRRIMFLSSDAGTALFTVSNLLKIRIFRVIYPRVPARLAPCLAALTCVVFVVSLIDYVVALATTGRTTWSLLLKIMPFAWGILLDVIISTCLVYMVLRIDWELAAVGGRPVSTEFNADTIHITLPTFSPPRVDVPFDPGLLAPSSTVSRGSTLSRPTTTISPPITLLPPATLSPLALRNDPSPLPGASPPAKYTPDDPPPSRTSRAAAIWRSLHPWSRRILATQLTAATMAVTMLAVFIATGGATPASNAAATVTRAYAALGMVFLHSTIAIARNSSMRRSGTVSPGRCLSAVPSVGSGGLMTIGSRKGSRVGLGALKAEPVCGAGVEVGRRGSLAVTGYVDGRRGSGRSP</sequence>
<keyword evidence="4" id="KW-1185">Reference proteome</keyword>
<organism evidence="3 4">
    <name type="scientific">Allomyces macrogynus (strain ATCC 38327)</name>
    <name type="common">Allomyces javanicus var. macrogynus</name>
    <dbReference type="NCBI Taxonomy" id="578462"/>
    <lineage>
        <taxon>Eukaryota</taxon>
        <taxon>Fungi</taxon>
        <taxon>Fungi incertae sedis</taxon>
        <taxon>Blastocladiomycota</taxon>
        <taxon>Blastocladiomycetes</taxon>
        <taxon>Blastocladiales</taxon>
        <taxon>Blastocladiaceae</taxon>
        <taxon>Allomyces</taxon>
    </lineage>
</organism>
<reference evidence="4" key="2">
    <citation type="submission" date="2009-11" db="EMBL/GenBank/DDBJ databases">
        <title>The Genome Sequence of Allomyces macrogynus strain ATCC 38327.</title>
        <authorList>
            <consortium name="The Broad Institute Genome Sequencing Platform"/>
            <person name="Russ C."/>
            <person name="Cuomo C."/>
            <person name="Shea T."/>
            <person name="Young S.K."/>
            <person name="Zeng Q."/>
            <person name="Koehrsen M."/>
            <person name="Haas B."/>
            <person name="Borodovsky M."/>
            <person name="Guigo R."/>
            <person name="Alvarado L."/>
            <person name="Berlin A."/>
            <person name="Borenstein D."/>
            <person name="Chen Z."/>
            <person name="Engels R."/>
            <person name="Freedman E."/>
            <person name="Gellesch M."/>
            <person name="Goldberg J."/>
            <person name="Griggs A."/>
            <person name="Gujja S."/>
            <person name="Heiman D."/>
            <person name="Hepburn T."/>
            <person name="Howarth C."/>
            <person name="Jen D."/>
            <person name="Larson L."/>
            <person name="Lewis B."/>
            <person name="Mehta T."/>
            <person name="Park D."/>
            <person name="Pearson M."/>
            <person name="Roberts A."/>
            <person name="Saif S."/>
            <person name="Shenoy N."/>
            <person name="Sisk P."/>
            <person name="Stolte C."/>
            <person name="Sykes S."/>
            <person name="Walk T."/>
            <person name="White J."/>
            <person name="Yandava C."/>
            <person name="Burger G."/>
            <person name="Gray M.W."/>
            <person name="Holland P.W.H."/>
            <person name="King N."/>
            <person name="Lang F.B.F."/>
            <person name="Roger A.J."/>
            <person name="Ruiz-Trillo I."/>
            <person name="Lander E."/>
            <person name="Nusbaum C."/>
        </authorList>
    </citation>
    <scope>NUCLEOTIDE SEQUENCE [LARGE SCALE GENOMIC DNA]</scope>
    <source>
        <strain evidence="4">ATCC 38327</strain>
    </source>
</reference>
<keyword evidence="2" id="KW-0812">Transmembrane</keyword>
<feature type="transmembrane region" description="Helical" evidence="2">
    <location>
        <begin position="146"/>
        <end position="168"/>
    </location>
</feature>
<dbReference type="EMBL" id="GG745340">
    <property type="protein sequence ID" value="KNE62465.1"/>
    <property type="molecule type" value="Genomic_DNA"/>
</dbReference>
<evidence type="ECO:0000313" key="3">
    <source>
        <dbReference type="EMBL" id="KNE62465.1"/>
    </source>
</evidence>
<feature type="transmembrane region" description="Helical" evidence="2">
    <location>
        <begin position="37"/>
        <end position="59"/>
    </location>
</feature>